<name>A0A8J4BUC4_9CHLO</name>
<keyword evidence="4" id="KW-1185">Reference proteome</keyword>
<evidence type="ECO:0000313" key="3">
    <source>
        <dbReference type="EMBL" id="GIL68956.1"/>
    </source>
</evidence>
<dbReference type="Pfam" id="PF22936">
    <property type="entry name" value="Pol_BBD"/>
    <property type="match status" value="1"/>
</dbReference>
<dbReference type="InterPro" id="IPR054722">
    <property type="entry name" value="PolX-like_BBD"/>
</dbReference>
<accession>A0A8J4BUC4</accession>
<dbReference type="Pfam" id="PF13976">
    <property type="entry name" value="gag_pre-integrs"/>
    <property type="match status" value="1"/>
</dbReference>
<organism evidence="3 4">
    <name type="scientific">Volvox africanus</name>
    <dbReference type="NCBI Taxonomy" id="51714"/>
    <lineage>
        <taxon>Eukaryota</taxon>
        <taxon>Viridiplantae</taxon>
        <taxon>Chlorophyta</taxon>
        <taxon>core chlorophytes</taxon>
        <taxon>Chlorophyceae</taxon>
        <taxon>CS clade</taxon>
        <taxon>Chlamydomonadales</taxon>
        <taxon>Volvocaceae</taxon>
        <taxon>Volvox</taxon>
    </lineage>
</organism>
<protein>
    <recommendedName>
        <fullName evidence="2">CCHC-type domain-containing protein</fullName>
    </recommendedName>
</protein>
<evidence type="ECO:0000259" key="2">
    <source>
        <dbReference type="PROSITE" id="PS50158"/>
    </source>
</evidence>
<dbReference type="InterPro" id="IPR001878">
    <property type="entry name" value="Znf_CCHC"/>
</dbReference>
<dbReference type="GO" id="GO:0008270">
    <property type="term" value="F:zinc ion binding"/>
    <property type="evidence" value="ECO:0007669"/>
    <property type="project" value="UniProtKB-KW"/>
</dbReference>
<dbReference type="Gene3D" id="4.10.60.10">
    <property type="entry name" value="Zinc finger, CCHC-type"/>
    <property type="match status" value="1"/>
</dbReference>
<reference evidence="3" key="1">
    <citation type="journal article" date="2021" name="Proc. Natl. Acad. Sci. U.S.A.">
        <title>Three genomes in the algal genus Volvox reveal the fate of a haploid sex-determining region after a transition to homothallism.</title>
        <authorList>
            <person name="Yamamoto K."/>
            <person name="Hamaji T."/>
            <person name="Kawai-Toyooka H."/>
            <person name="Matsuzaki R."/>
            <person name="Takahashi F."/>
            <person name="Nishimura Y."/>
            <person name="Kawachi M."/>
            <person name="Noguchi H."/>
            <person name="Minakuchi Y."/>
            <person name="Umen J.G."/>
            <person name="Toyoda A."/>
            <person name="Nozaki H."/>
        </authorList>
    </citation>
    <scope>NUCLEOTIDE SEQUENCE</scope>
    <source>
        <strain evidence="3">NIES-3780</strain>
    </source>
</reference>
<sequence>GSSGGGKGSRPNSKSNATCHYCGKPGHFIRECKKRLADQKQGKYGRSVGNLQRREPIKIAYAVGSESRLDAWHLDSASEWHITYDVSELEDVRAVKPEEIFTVVGYDGSKHQPTHLGRYTMWSNTVKGLKIELNNVYVVPKATVKLISAGIFDERGATIVLGHDKALVQAEGRTILHADKVGRLYAIRYKPEGCLASKGRSCAAVGSGDSKAALWHRRLGHLGYTSLERMCRENMVTGMEVDCASLEAASSRVCEPCIYGKHTRGPFPSTGHK</sequence>
<dbReference type="PROSITE" id="PS50158">
    <property type="entry name" value="ZF_CCHC"/>
    <property type="match status" value="1"/>
</dbReference>
<feature type="non-terminal residue" evidence="3">
    <location>
        <position position="1"/>
    </location>
</feature>
<dbReference type="SMART" id="SM00343">
    <property type="entry name" value="ZnF_C2HC"/>
    <property type="match status" value="1"/>
</dbReference>
<dbReference type="Pfam" id="PF00098">
    <property type="entry name" value="zf-CCHC"/>
    <property type="match status" value="1"/>
</dbReference>
<keyword evidence="1" id="KW-0479">Metal-binding</keyword>
<feature type="non-terminal residue" evidence="3">
    <location>
        <position position="273"/>
    </location>
</feature>
<feature type="domain" description="CCHC-type" evidence="2">
    <location>
        <begin position="19"/>
        <end position="34"/>
    </location>
</feature>
<proteinExistence type="predicted"/>
<comment type="caution">
    <text evidence="3">The sequence shown here is derived from an EMBL/GenBank/DDBJ whole genome shotgun (WGS) entry which is preliminary data.</text>
</comment>
<evidence type="ECO:0000313" key="4">
    <source>
        <dbReference type="Proteomes" id="UP000747399"/>
    </source>
</evidence>
<dbReference type="AlphaFoldDB" id="A0A8J4BUC4"/>
<dbReference type="GO" id="GO:0003676">
    <property type="term" value="F:nucleic acid binding"/>
    <property type="evidence" value="ECO:0007669"/>
    <property type="project" value="InterPro"/>
</dbReference>
<dbReference type="InterPro" id="IPR025724">
    <property type="entry name" value="GAG-pre-integrase_dom"/>
</dbReference>
<evidence type="ECO:0000256" key="1">
    <source>
        <dbReference type="PROSITE-ProRule" id="PRU00047"/>
    </source>
</evidence>
<dbReference type="EMBL" id="BNCO01000175">
    <property type="protein sequence ID" value="GIL68956.1"/>
    <property type="molecule type" value="Genomic_DNA"/>
</dbReference>
<dbReference type="Proteomes" id="UP000747399">
    <property type="component" value="Unassembled WGS sequence"/>
</dbReference>
<gene>
    <name evidence="3" type="ORF">Vafri_22223</name>
</gene>
<dbReference type="SUPFAM" id="SSF57756">
    <property type="entry name" value="Retrovirus zinc finger-like domains"/>
    <property type="match status" value="1"/>
</dbReference>
<keyword evidence="1" id="KW-0863">Zinc-finger</keyword>
<dbReference type="InterPro" id="IPR036875">
    <property type="entry name" value="Znf_CCHC_sf"/>
</dbReference>
<keyword evidence="1" id="KW-0862">Zinc</keyword>